<dbReference type="Gene3D" id="3.40.50.1110">
    <property type="entry name" value="SGNH hydrolase"/>
    <property type="match status" value="1"/>
</dbReference>
<feature type="compositionally biased region" description="Basic and acidic residues" evidence="1">
    <location>
        <begin position="72"/>
        <end position="82"/>
    </location>
</feature>
<dbReference type="RefSeq" id="XP_033671273.1">
    <property type="nucleotide sequence ID" value="XM_033815941.1"/>
</dbReference>
<dbReference type="AlphaFoldDB" id="A0A6A6CTA9"/>
<reference evidence="3" key="1">
    <citation type="journal article" date="2020" name="Stud. Mycol.">
        <title>101 Dothideomycetes genomes: a test case for predicting lifestyles and emergence of pathogens.</title>
        <authorList>
            <person name="Haridas S."/>
            <person name="Albert R."/>
            <person name="Binder M."/>
            <person name="Bloem J."/>
            <person name="Labutti K."/>
            <person name="Salamov A."/>
            <person name="Andreopoulos B."/>
            <person name="Baker S."/>
            <person name="Barry K."/>
            <person name="Bills G."/>
            <person name="Bluhm B."/>
            <person name="Cannon C."/>
            <person name="Castanera R."/>
            <person name="Culley D."/>
            <person name="Daum C."/>
            <person name="Ezra D."/>
            <person name="Gonzalez J."/>
            <person name="Henrissat B."/>
            <person name="Kuo A."/>
            <person name="Liang C."/>
            <person name="Lipzen A."/>
            <person name="Lutzoni F."/>
            <person name="Magnuson J."/>
            <person name="Mondo S."/>
            <person name="Nolan M."/>
            <person name="Ohm R."/>
            <person name="Pangilinan J."/>
            <person name="Park H.-J."/>
            <person name="Ramirez L."/>
            <person name="Alfaro M."/>
            <person name="Sun H."/>
            <person name="Tritt A."/>
            <person name="Yoshinaga Y."/>
            <person name="Zwiers L.-H."/>
            <person name="Turgeon B."/>
            <person name="Goodwin S."/>
            <person name="Spatafora J."/>
            <person name="Crous P."/>
            <person name="Grigoriev I."/>
        </authorList>
    </citation>
    <scope>NUCLEOTIDE SEQUENCE</scope>
    <source>
        <strain evidence="3">ATCC 36951</strain>
    </source>
</reference>
<dbReference type="SUPFAM" id="SSF52266">
    <property type="entry name" value="SGNH hydrolase"/>
    <property type="match status" value="1"/>
</dbReference>
<dbReference type="InterPro" id="IPR003961">
    <property type="entry name" value="FN3_dom"/>
</dbReference>
<evidence type="ECO:0000259" key="2">
    <source>
        <dbReference type="PROSITE" id="PS50853"/>
    </source>
</evidence>
<keyword evidence="4" id="KW-1185">Reference proteome</keyword>
<name>A0A6A6CTA9_ZASCE</name>
<dbReference type="PROSITE" id="PS50853">
    <property type="entry name" value="FN3"/>
    <property type="match status" value="1"/>
</dbReference>
<feature type="compositionally biased region" description="Pro residues" evidence="1">
    <location>
        <begin position="60"/>
        <end position="71"/>
    </location>
</feature>
<dbReference type="Proteomes" id="UP000799537">
    <property type="component" value="Unassembled WGS sequence"/>
</dbReference>
<dbReference type="InterPro" id="IPR013783">
    <property type="entry name" value="Ig-like_fold"/>
</dbReference>
<accession>A0A6A6CTA9</accession>
<sequence>MRLTGNMSPTPLKIMIVGDSITHGEEGDFTWRYRVWEWFKNCAPEVDIKLVGPAVGTVPPQIPQPPQPPRLPWEKEPEDRDMTSGGYSRSASKDFDKFHFSHTGRQVAWAMDRIKEQVETYQPDMLLVMLGFNDMAWFVAGAEDTIKNTQKFIEEARSAKPDIHFAIGNVLQREHMHGRDDLAKMTARYNCMLLDAIPEWSKKSSRVEHVEIERNYGYTPDECKGTHDGLHPNELGDFQIAKAFTETLHRAYGYGSKPLKVPAHIPERPLPVPSNIKVQGVSYGVQCTFDAVYGSRGYDVRQRVKGSDDWNEMHIGPNQVDNSFTGDDTEWEYQVRSTGGIGQKGEWSETARGQARRETAPAPPNGKVFATPKGFEASWDELQGWDVDRYCVLYQDKTSPGFLCGKAAAGTTAEVDDLEKDHRFEVWVQTWTSKGPGVPAGIGTIVVGSGVFSRPASASRQK</sequence>
<dbReference type="InterPro" id="IPR001087">
    <property type="entry name" value="GDSL"/>
</dbReference>
<dbReference type="Gene3D" id="2.60.40.10">
    <property type="entry name" value="Immunoglobulins"/>
    <property type="match status" value="1"/>
</dbReference>
<dbReference type="InterPro" id="IPR051532">
    <property type="entry name" value="Ester_Hydrolysis_Enzymes"/>
</dbReference>
<dbReference type="SUPFAM" id="SSF49265">
    <property type="entry name" value="Fibronectin type III"/>
    <property type="match status" value="2"/>
</dbReference>
<dbReference type="PANTHER" id="PTHR30383:SF19">
    <property type="entry name" value="FIBRONECTIN TYPE-III DOMAIN-CONTAINING PROTEIN"/>
    <property type="match status" value="1"/>
</dbReference>
<dbReference type="InterPro" id="IPR036514">
    <property type="entry name" value="SGNH_hydro_sf"/>
</dbReference>
<protein>
    <recommendedName>
        <fullName evidence="2">Fibronectin type-III domain-containing protein</fullName>
    </recommendedName>
</protein>
<evidence type="ECO:0000256" key="1">
    <source>
        <dbReference type="SAM" id="MobiDB-lite"/>
    </source>
</evidence>
<feature type="domain" description="Fibronectin type-III" evidence="2">
    <location>
        <begin position="360"/>
        <end position="450"/>
    </location>
</feature>
<dbReference type="GO" id="GO:0004622">
    <property type="term" value="F:phosphatidylcholine lysophospholipase activity"/>
    <property type="evidence" value="ECO:0007669"/>
    <property type="project" value="TreeGrafter"/>
</dbReference>
<gene>
    <name evidence="3" type="ORF">M409DRAFT_64146</name>
</gene>
<organism evidence="3 4">
    <name type="scientific">Zasmidium cellare ATCC 36951</name>
    <dbReference type="NCBI Taxonomy" id="1080233"/>
    <lineage>
        <taxon>Eukaryota</taxon>
        <taxon>Fungi</taxon>
        <taxon>Dikarya</taxon>
        <taxon>Ascomycota</taxon>
        <taxon>Pezizomycotina</taxon>
        <taxon>Dothideomycetes</taxon>
        <taxon>Dothideomycetidae</taxon>
        <taxon>Mycosphaerellales</taxon>
        <taxon>Mycosphaerellaceae</taxon>
        <taxon>Zasmidium</taxon>
    </lineage>
</organism>
<dbReference type="GeneID" id="54569213"/>
<dbReference type="EMBL" id="ML993585">
    <property type="protein sequence ID" value="KAF2170384.1"/>
    <property type="molecule type" value="Genomic_DNA"/>
</dbReference>
<evidence type="ECO:0000313" key="3">
    <source>
        <dbReference type="EMBL" id="KAF2170384.1"/>
    </source>
</evidence>
<dbReference type="OrthoDB" id="2119228at2759"/>
<evidence type="ECO:0000313" key="4">
    <source>
        <dbReference type="Proteomes" id="UP000799537"/>
    </source>
</evidence>
<dbReference type="InterPro" id="IPR036116">
    <property type="entry name" value="FN3_sf"/>
</dbReference>
<proteinExistence type="predicted"/>
<dbReference type="Pfam" id="PF00657">
    <property type="entry name" value="Lipase_GDSL"/>
    <property type="match status" value="1"/>
</dbReference>
<dbReference type="PANTHER" id="PTHR30383">
    <property type="entry name" value="THIOESTERASE 1/PROTEASE 1/LYSOPHOSPHOLIPASE L1"/>
    <property type="match status" value="1"/>
</dbReference>
<feature type="region of interest" description="Disordered" evidence="1">
    <location>
        <begin position="57"/>
        <end position="90"/>
    </location>
</feature>
<feature type="region of interest" description="Disordered" evidence="1">
    <location>
        <begin position="337"/>
        <end position="368"/>
    </location>
</feature>